<evidence type="ECO:0000313" key="2">
    <source>
        <dbReference type="EMBL" id="TFK79980.1"/>
    </source>
</evidence>
<name>A0A5C3NVE2_9APHY</name>
<feature type="region of interest" description="Disordered" evidence="1">
    <location>
        <begin position="199"/>
        <end position="233"/>
    </location>
</feature>
<dbReference type="InParanoid" id="A0A5C3NVE2"/>
<feature type="region of interest" description="Disordered" evidence="1">
    <location>
        <begin position="57"/>
        <end position="107"/>
    </location>
</feature>
<proteinExistence type="predicted"/>
<feature type="compositionally biased region" description="Basic residues" evidence="1">
    <location>
        <begin position="87"/>
        <end position="96"/>
    </location>
</feature>
<reference evidence="2 3" key="1">
    <citation type="journal article" date="2019" name="Nat. Ecol. Evol.">
        <title>Megaphylogeny resolves global patterns of mushroom evolution.</title>
        <authorList>
            <person name="Varga T."/>
            <person name="Krizsan K."/>
            <person name="Foldi C."/>
            <person name="Dima B."/>
            <person name="Sanchez-Garcia M."/>
            <person name="Sanchez-Ramirez S."/>
            <person name="Szollosi G.J."/>
            <person name="Szarkandi J.G."/>
            <person name="Papp V."/>
            <person name="Albert L."/>
            <person name="Andreopoulos W."/>
            <person name="Angelini C."/>
            <person name="Antonin V."/>
            <person name="Barry K.W."/>
            <person name="Bougher N.L."/>
            <person name="Buchanan P."/>
            <person name="Buyck B."/>
            <person name="Bense V."/>
            <person name="Catcheside P."/>
            <person name="Chovatia M."/>
            <person name="Cooper J."/>
            <person name="Damon W."/>
            <person name="Desjardin D."/>
            <person name="Finy P."/>
            <person name="Geml J."/>
            <person name="Haridas S."/>
            <person name="Hughes K."/>
            <person name="Justo A."/>
            <person name="Karasinski D."/>
            <person name="Kautmanova I."/>
            <person name="Kiss B."/>
            <person name="Kocsube S."/>
            <person name="Kotiranta H."/>
            <person name="LaButti K.M."/>
            <person name="Lechner B.E."/>
            <person name="Liimatainen K."/>
            <person name="Lipzen A."/>
            <person name="Lukacs Z."/>
            <person name="Mihaltcheva S."/>
            <person name="Morgado L.N."/>
            <person name="Niskanen T."/>
            <person name="Noordeloos M.E."/>
            <person name="Ohm R.A."/>
            <person name="Ortiz-Santana B."/>
            <person name="Ovrebo C."/>
            <person name="Racz N."/>
            <person name="Riley R."/>
            <person name="Savchenko A."/>
            <person name="Shiryaev A."/>
            <person name="Soop K."/>
            <person name="Spirin V."/>
            <person name="Szebenyi C."/>
            <person name="Tomsovsky M."/>
            <person name="Tulloss R.E."/>
            <person name="Uehling J."/>
            <person name="Grigoriev I.V."/>
            <person name="Vagvolgyi C."/>
            <person name="Papp T."/>
            <person name="Martin F.M."/>
            <person name="Miettinen O."/>
            <person name="Hibbett D.S."/>
            <person name="Nagy L.G."/>
        </authorList>
    </citation>
    <scope>NUCLEOTIDE SEQUENCE [LARGE SCALE GENOMIC DNA]</scope>
    <source>
        <strain evidence="2 3">HHB13444</strain>
    </source>
</reference>
<feature type="compositionally biased region" description="Basic residues" evidence="1">
    <location>
        <begin position="123"/>
        <end position="138"/>
    </location>
</feature>
<organism evidence="2 3">
    <name type="scientific">Polyporus arcularius HHB13444</name>
    <dbReference type="NCBI Taxonomy" id="1314778"/>
    <lineage>
        <taxon>Eukaryota</taxon>
        <taxon>Fungi</taxon>
        <taxon>Dikarya</taxon>
        <taxon>Basidiomycota</taxon>
        <taxon>Agaricomycotina</taxon>
        <taxon>Agaricomycetes</taxon>
        <taxon>Polyporales</taxon>
        <taxon>Polyporaceae</taxon>
        <taxon>Polyporus</taxon>
    </lineage>
</organism>
<feature type="compositionally biased region" description="Polar residues" evidence="1">
    <location>
        <begin position="199"/>
        <end position="209"/>
    </location>
</feature>
<dbReference type="Proteomes" id="UP000308197">
    <property type="component" value="Unassembled WGS sequence"/>
</dbReference>
<dbReference type="AlphaFoldDB" id="A0A5C3NVE2"/>
<sequence length="291" mass="32767">MHFKLKFRTRTRRRPNTTYHACTRALRASEAFVLVLAAVSRDPRGAKSSQLVCRAVQDEQRTRDERAKNVLSADSKPRRQAAQSRRLGTRRPKLPGRRSPSFPRIHRPDDTRVAWWNAAQLRRRGNRCPRPRQSRRKIERAGSGDGGGRERRQRAGFAHLRISPVWQAPVTAKAGPRNRRTRICSASLVARVQVSWMSPGTGSGQSATVQPGPASPSSSAAFPAGRSQRRDEAARRFSSRYLLGFQARRSQVANGQPAFGHSSSRQFRRRFSSVSTEYLTRPWHGVRLAAS</sequence>
<keyword evidence="3" id="KW-1185">Reference proteome</keyword>
<feature type="compositionally biased region" description="Low complexity" evidence="1">
    <location>
        <begin position="211"/>
        <end position="225"/>
    </location>
</feature>
<gene>
    <name evidence="2" type="ORF">K466DRAFT_401685</name>
</gene>
<evidence type="ECO:0000256" key="1">
    <source>
        <dbReference type="SAM" id="MobiDB-lite"/>
    </source>
</evidence>
<feature type="compositionally biased region" description="Basic and acidic residues" evidence="1">
    <location>
        <begin position="139"/>
        <end position="150"/>
    </location>
</feature>
<feature type="region of interest" description="Disordered" evidence="1">
    <location>
        <begin position="123"/>
        <end position="152"/>
    </location>
</feature>
<feature type="compositionally biased region" description="Basic and acidic residues" evidence="1">
    <location>
        <begin position="57"/>
        <end position="68"/>
    </location>
</feature>
<accession>A0A5C3NVE2</accession>
<evidence type="ECO:0000313" key="3">
    <source>
        <dbReference type="Proteomes" id="UP000308197"/>
    </source>
</evidence>
<dbReference type="EMBL" id="ML211876">
    <property type="protein sequence ID" value="TFK79980.1"/>
    <property type="molecule type" value="Genomic_DNA"/>
</dbReference>
<protein>
    <submittedName>
        <fullName evidence="2">Uncharacterized protein</fullName>
    </submittedName>
</protein>